<evidence type="ECO:0000259" key="1">
    <source>
        <dbReference type="Pfam" id="PF00646"/>
    </source>
</evidence>
<name>A0A166MA18_EXIGL</name>
<dbReference type="Pfam" id="PF00646">
    <property type="entry name" value="F-box"/>
    <property type="match status" value="1"/>
</dbReference>
<dbReference type="SUPFAM" id="SSF81383">
    <property type="entry name" value="F-box domain"/>
    <property type="match status" value="1"/>
</dbReference>
<gene>
    <name evidence="2" type="ORF">EXIGLDRAFT_720335</name>
</gene>
<organism evidence="2 3">
    <name type="scientific">Exidia glandulosa HHB12029</name>
    <dbReference type="NCBI Taxonomy" id="1314781"/>
    <lineage>
        <taxon>Eukaryota</taxon>
        <taxon>Fungi</taxon>
        <taxon>Dikarya</taxon>
        <taxon>Basidiomycota</taxon>
        <taxon>Agaricomycotina</taxon>
        <taxon>Agaricomycetes</taxon>
        <taxon>Auriculariales</taxon>
        <taxon>Exidiaceae</taxon>
        <taxon>Exidia</taxon>
    </lineage>
</organism>
<dbReference type="CDD" id="cd09917">
    <property type="entry name" value="F-box_SF"/>
    <property type="match status" value="1"/>
</dbReference>
<dbReference type="EMBL" id="KV427553">
    <property type="protein sequence ID" value="KZV77802.1"/>
    <property type="molecule type" value="Genomic_DNA"/>
</dbReference>
<keyword evidence="3" id="KW-1185">Reference proteome</keyword>
<protein>
    <recommendedName>
        <fullName evidence="1">F-box domain-containing protein</fullName>
    </recommendedName>
</protein>
<dbReference type="AlphaFoldDB" id="A0A166MA18"/>
<accession>A0A166MA18</accession>
<proteinExistence type="predicted"/>
<sequence>MSADWRSLLSVPGSEVLRIAEEIRALVVGRYWAAACAAGTMPRVARDRALSSLRPAVERALRATFIRASGPLENLPPSALFLVCDYLAHGEIVALSQTSRRLHDQIRAYLALLAVTNRETPTAAQYYLVVDGSVIDMPNGGRLS</sequence>
<dbReference type="InterPro" id="IPR036047">
    <property type="entry name" value="F-box-like_dom_sf"/>
</dbReference>
<evidence type="ECO:0000313" key="2">
    <source>
        <dbReference type="EMBL" id="KZV77802.1"/>
    </source>
</evidence>
<feature type="domain" description="F-box" evidence="1">
    <location>
        <begin position="72"/>
        <end position="107"/>
    </location>
</feature>
<dbReference type="InParanoid" id="A0A166MA18"/>
<reference evidence="2 3" key="1">
    <citation type="journal article" date="2016" name="Mol. Biol. Evol.">
        <title>Comparative Genomics of Early-Diverging Mushroom-Forming Fungi Provides Insights into the Origins of Lignocellulose Decay Capabilities.</title>
        <authorList>
            <person name="Nagy L.G."/>
            <person name="Riley R."/>
            <person name="Tritt A."/>
            <person name="Adam C."/>
            <person name="Daum C."/>
            <person name="Floudas D."/>
            <person name="Sun H."/>
            <person name="Yadav J.S."/>
            <person name="Pangilinan J."/>
            <person name="Larsson K.H."/>
            <person name="Matsuura K."/>
            <person name="Barry K."/>
            <person name="Labutti K."/>
            <person name="Kuo R."/>
            <person name="Ohm R.A."/>
            <person name="Bhattacharya S.S."/>
            <person name="Shirouzu T."/>
            <person name="Yoshinaga Y."/>
            <person name="Martin F.M."/>
            <person name="Grigoriev I.V."/>
            <person name="Hibbett D.S."/>
        </authorList>
    </citation>
    <scope>NUCLEOTIDE SEQUENCE [LARGE SCALE GENOMIC DNA]</scope>
    <source>
        <strain evidence="2 3">HHB12029</strain>
    </source>
</reference>
<evidence type="ECO:0000313" key="3">
    <source>
        <dbReference type="Proteomes" id="UP000077266"/>
    </source>
</evidence>
<dbReference type="InterPro" id="IPR001810">
    <property type="entry name" value="F-box_dom"/>
</dbReference>
<dbReference type="Proteomes" id="UP000077266">
    <property type="component" value="Unassembled WGS sequence"/>
</dbReference>